<gene>
    <name evidence="1" type="ORF">RIF29_17359</name>
</gene>
<reference evidence="1 2" key="1">
    <citation type="submission" date="2024-01" db="EMBL/GenBank/DDBJ databases">
        <title>The genomes of 5 underutilized Papilionoideae crops provide insights into root nodulation and disease resistanc.</title>
        <authorList>
            <person name="Yuan L."/>
        </authorList>
    </citation>
    <scope>NUCLEOTIDE SEQUENCE [LARGE SCALE GENOMIC DNA]</scope>
    <source>
        <strain evidence="1">ZHUSHIDOU_FW_LH</strain>
        <tissue evidence="1">Leaf</tissue>
    </source>
</reference>
<evidence type="ECO:0000313" key="2">
    <source>
        <dbReference type="Proteomes" id="UP001372338"/>
    </source>
</evidence>
<accession>A0AAN9FGY4</accession>
<proteinExistence type="predicted"/>
<protein>
    <submittedName>
        <fullName evidence="1">Uncharacterized protein</fullName>
    </submittedName>
</protein>
<dbReference type="AlphaFoldDB" id="A0AAN9FGY4"/>
<name>A0AAN9FGY4_CROPI</name>
<keyword evidence="2" id="KW-1185">Reference proteome</keyword>
<dbReference type="EMBL" id="JAYWIO010000003">
    <property type="protein sequence ID" value="KAK7276222.1"/>
    <property type="molecule type" value="Genomic_DNA"/>
</dbReference>
<organism evidence="1 2">
    <name type="scientific">Crotalaria pallida</name>
    <name type="common">Smooth rattlebox</name>
    <name type="synonym">Crotalaria striata</name>
    <dbReference type="NCBI Taxonomy" id="3830"/>
    <lineage>
        <taxon>Eukaryota</taxon>
        <taxon>Viridiplantae</taxon>
        <taxon>Streptophyta</taxon>
        <taxon>Embryophyta</taxon>
        <taxon>Tracheophyta</taxon>
        <taxon>Spermatophyta</taxon>
        <taxon>Magnoliopsida</taxon>
        <taxon>eudicotyledons</taxon>
        <taxon>Gunneridae</taxon>
        <taxon>Pentapetalae</taxon>
        <taxon>rosids</taxon>
        <taxon>fabids</taxon>
        <taxon>Fabales</taxon>
        <taxon>Fabaceae</taxon>
        <taxon>Papilionoideae</taxon>
        <taxon>50 kb inversion clade</taxon>
        <taxon>genistoids sensu lato</taxon>
        <taxon>core genistoids</taxon>
        <taxon>Crotalarieae</taxon>
        <taxon>Crotalaria</taxon>
    </lineage>
</organism>
<dbReference type="Proteomes" id="UP001372338">
    <property type="component" value="Unassembled WGS sequence"/>
</dbReference>
<sequence>MGHSLKKNSLIRYRQIAIGYLQTTNERHLLPATTKVYILAIEHDDDVRWRFGLQQRKVRGQMPLAMTSQTTRLKGRRSDVVSSGMIEGLRGGVHSFTSTKGGGLLSLGMPEG</sequence>
<comment type="caution">
    <text evidence="1">The sequence shown here is derived from an EMBL/GenBank/DDBJ whole genome shotgun (WGS) entry which is preliminary data.</text>
</comment>
<evidence type="ECO:0000313" key="1">
    <source>
        <dbReference type="EMBL" id="KAK7276222.1"/>
    </source>
</evidence>